<protein>
    <submittedName>
        <fullName evidence="2">Uncharacterized protein</fullName>
    </submittedName>
</protein>
<feature type="compositionally biased region" description="Basic and acidic residues" evidence="1">
    <location>
        <begin position="49"/>
        <end position="64"/>
    </location>
</feature>
<gene>
    <name evidence="2" type="ORF">RFI_27573</name>
</gene>
<reference evidence="2 3" key="1">
    <citation type="journal article" date="2013" name="Curr. Biol.">
        <title>The Genome of the Foraminiferan Reticulomyxa filosa.</title>
        <authorList>
            <person name="Glockner G."/>
            <person name="Hulsmann N."/>
            <person name="Schleicher M."/>
            <person name="Noegel A.A."/>
            <person name="Eichinger L."/>
            <person name="Gallinger C."/>
            <person name="Pawlowski J."/>
            <person name="Sierra R."/>
            <person name="Euteneuer U."/>
            <person name="Pillet L."/>
            <person name="Moustafa A."/>
            <person name="Platzer M."/>
            <person name="Groth M."/>
            <person name="Szafranski K."/>
            <person name="Schliwa M."/>
        </authorList>
    </citation>
    <scope>NUCLEOTIDE SEQUENCE [LARGE SCALE GENOMIC DNA]</scope>
</reference>
<evidence type="ECO:0000313" key="3">
    <source>
        <dbReference type="Proteomes" id="UP000023152"/>
    </source>
</evidence>
<feature type="compositionally biased region" description="Acidic residues" evidence="1">
    <location>
        <begin position="65"/>
        <end position="74"/>
    </location>
</feature>
<evidence type="ECO:0000313" key="2">
    <source>
        <dbReference type="EMBL" id="ETO09806.1"/>
    </source>
</evidence>
<accession>X6M844</accession>
<dbReference type="Proteomes" id="UP000023152">
    <property type="component" value="Unassembled WGS sequence"/>
</dbReference>
<keyword evidence="3" id="KW-1185">Reference proteome</keyword>
<feature type="region of interest" description="Disordered" evidence="1">
    <location>
        <begin position="49"/>
        <end position="78"/>
    </location>
</feature>
<sequence>MDMSCVCNRNRKLVDSYFCPSVANAEQHFTHELPTHSRLTLSMLEKFVEEKEDNNKDEKELREREEEEEEEEKEGDVSEAIHKCQSLLDYWFQGQDNTTLSNLMRSDKLLRRVCATVRQRLRAHLALLRRNNKNSDTSAWATLLKYKWNGKSLDDNMLLTPHSHFIFTLTTNVMFLDVIRLETAMAFAKFFSRHPNTLEKLQHNVALHDVDLYTTTQRPSLAIHFRCGDLLGTYKGHYSFPSFLWYRTAFKQLRLTFGFDLVNNTNTHSTHIRTVFWLINLDPSKMRGIDLTGQKHCVRLMSLLTPHLTAELFPGATLVVLSENTVDADYYILTIARHIICGHSTFCESATRANAHGFAVQRHQSSASPMFNDASYLLSDNIHFVNYTDQFRLSGSIILQQDLTVEQIAQFLVSH</sequence>
<name>X6M844_RETFI</name>
<comment type="caution">
    <text evidence="2">The sequence shown here is derived from an EMBL/GenBank/DDBJ whole genome shotgun (WGS) entry which is preliminary data.</text>
</comment>
<dbReference type="AlphaFoldDB" id="X6M844"/>
<dbReference type="EMBL" id="ASPP01023896">
    <property type="protein sequence ID" value="ETO09806.1"/>
    <property type="molecule type" value="Genomic_DNA"/>
</dbReference>
<organism evidence="2 3">
    <name type="scientific">Reticulomyxa filosa</name>
    <dbReference type="NCBI Taxonomy" id="46433"/>
    <lineage>
        <taxon>Eukaryota</taxon>
        <taxon>Sar</taxon>
        <taxon>Rhizaria</taxon>
        <taxon>Retaria</taxon>
        <taxon>Foraminifera</taxon>
        <taxon>Monothalamids</taxon>
        <taxon>Reticulomyxidae</taxon>
        <taxon>Reticulomyxa</taxon>
    </lineage>
</organism>
<evidence type="ECO:0000256" key="1">
    <source>
        <dbReference type="SAM" id="MobiDB-lite"/>
    </source>
</evidence>
<proteinExistence type="predicted"/>